<accession>A0A5C1EDK2</accession>
<dbReference type="RefSeq" id="WP_187775261.1">
    <property type="nucleotide sequence ID" value="NZ_CP022579.1"/>
</dbReference>
<evidence type="ECO:0000313" key="3">
    <source>
        <dbReference type="Proteomes" id="UP000323671"/>
    </source>
</evidence>
<keyword evidence="3" id="KW-1185">Reference proteome</keyword>
<name>A0A5C1EDK2_9RHOO</name>
<dbReference type="PANTHER" id="PTHR38032:SF1">
    <property type="entry name" value="RNA-BINDING PROTEIN KHPB N-TERMINAL DOMAIN-CONTAINING PROTEIN"/>
    <property type="match status" value="1"/>
</dbReference>
<dbReference type="AlphaFoldDB" id="A0A5C1EDK2"/>
<organism evidence="2 3">
    <name type="scientific">Oryzomicrobium terrae</name>
    <dbReference type="NCBI Taxonomy" id="1735038"/>
    <lineage>
        <taxon>Bacteria</taxon>
        <taxon>Pseudomonadati</taxon>
        <taxon>Pseudomonadota</taxon>
        <taxon>Betaproteobacteria</taxon>
        <taxon>Rhodocyclales</taxon>
        <taxon>Rhodocyclaceae</taxon>
        <taxon>Oryzomicrobium</taxon>
    </lineage>
</organism>
<dbReference type="KEGG" id="otr:OTERR_29020"/>
<dbReference type="Pfam" id="PF20250">
    <property type="entry name" value="FapA_N"/>
    <property type="match status" value="1"/>
</dbReference>
<protein>
    <recommendedName>
        <fullName evidence="1">Flagellar Assembly Protein A N-terminal region domain-containing protein</fullName>
    </recommendedName>
</protein>
<proteinExistence type="predicted"/>
<dbReference type="InterPro" id="IPR046865">
    <property type="entry name" value="FapA_b_solenoid"/>
</dbReference>
<dbReference type="Proteomes" id="UP000323671">
    <property type="component" value="Chromosome"/>
</dbReference>
<sequence>MNTSTTAPPPAGKLPGLAFMREGGTVLASFDPTRGPALADAAEGPEAIAAALADAGFSACRPKEAAIPVLAQALATGQAIAALPVADAVDGEVVITLAEDRMSAWLGIRPPQGGRPADEAAIRRALSERSVVCGLKDEVIHLAAALAETGTREALVVAEGRPAVAGEDGRFESLLPGLRSRVPQIDASGRVDYRNLGEVQTVQPGAPLMRRIHATAGVAGETVTGLAIPAKPGKEMMFAPNLDGVAVDPHDPDILTSTIVGQPVEVRGGVMVEPTHRVRAVNMATGNIIFDGSVVVEGDVQAGMTIKAGGDIEIGGTVEAVTLEAGGNIMIKGGVLGALGRPESEGGNRRISCQGSLTATFVQQAAIEAGDTILIDDVALQCQLVAGQRILVGDKKRGLLAGGAARAGLLVQAKVLGSPSHAETRIEVGVPQAVLHERASIARSREEKARQLDQLVQLLALGQKQPERLPPGFAEKAGPTRLRLLDELAELTARDQLLQRQVDLAADAKVVAASDAHEGVEIHLAGQIYRIKGERGHGGVFALDKGTLSWQFAVPGG</sequence>
<reference evidence="2 3" key="1">
    <citation type="submission" date="2017-07" db="EMBL/GenBank/DDBJ databases">
        <title>Complete genome sequence of Oryzomicrobium terrae TPP412.</title>
        <authorList>
            <person name="Chiu L.-W."/>
            <person name="Lo K.-J."/>
            <person name="Tsai Y.-M."/>
            <person name="Lin S.-S."/>
            <person name="Kuo C.-H."/>
            <person name="Liu C.-T."/>
        </authorList>
    </citation>
    <scope>NUCLEOTIDE SEQUENCE [LARGE SCALE GENOMIC DNA]</scope>
    <source>
        <strain evidence="2 3">TPP412</strain>
    </source>
</reference>
<feature type="domain" description="Flagellar Assembly Protein A N-terminal region" evidence="1">
    <location>
        <begin position="94"/>
        <end position="266"/>
    </location>
</feature>
<dbReference type="InterPro" id="IPR005646">
    <property type="entry name" value="FapA"/>
</dbReference>
<dbReference type="PANTHER" id="PTHR38032">
    <property type="entry name" value="POLYMERASE-RELATED"/>
    <property type="match status" value="1"/>
</dbReference>
<dbReference type="EMBL" id="CP022579">
    <property type="protein sequence ID" value="QEL66378.1"/>
    <property type="molecule type" value="Genomic_DNA"/>
</dbReference>
<evidence type="ECO:0000259" key="1">
    <source>
        <dbReference type="Pfam" id="PF20250"/>
    </source>
</evidence>
<evidence type="ECO:0000313" key="2">
    <source>
        <dbReference type="EMBL" id="QEL66378.1"/>
    </source>
</evidence>
<dbReference type="InterPro" id="IPR046866">
    <property type="entry name" value="FapA_N"/>
</dbReference>
<dbReference type="Pfam" id="PF03961">
    <property type="entry name" value="FapA"/>
    <property type="match status" value="1"/>
</dbReference>
<gene>
    <name evidence="2" type="ORF">OTERR_29020</name>
</gene>